<accession>A0A0J7MYC0</accession>
<comment type="caution">
    <text evidence="2">The sequence shown here is derived from an EMBL/GenBank/DDBJ whole genome shotgun (WGS) entry which is preliminary data.</text>
</comment>
<keyword evidence="2" id="KW-0645">Protease</keyword>
<evidence type="ECO:0000259" key="1">
    <source>
        <dbReference type="Pfam" id="PF23094"/>
    </source>
</evidence>
<dbReference type="InterPro" id="IPR057060">
    <property type="entry name" value="MBTPS1_3rd"/>
</dbReference>
<dbReference type="OrthoDB" id="1740355at2759"/>
<name>A0A0J7MYC0_LASNI</name>
<dbReference type="PaxDb" id="67767-A0A0J7MYC0"/>
<dbReference type="EMBL" id="LBMM01013907">
    <property type="protein sequence ID" value="KMQ85425.1"/>
    <property type="molecule type" value="Genomic_DNA"/>
</dbReference>
<reference evidence="2 3" key="1">
    <citation type="submission" date="2015-04" db="EMBL/GenBank/DDBJ databases">
        <title>Lasius niger genome sequencing.</title>
        <authorList>
            <person name="Konorov E.A."/>
            <person name="Nikitin M.A."/>
            <person name="Kirill M.V."/>
            <person name="Chang P."/>
        </authorList>
    </citation>
    <scope>NUCLEOTIDE SEQUENCE [LARGE SCALE GENOMIC DNA]</scope>
    <source>
        <tissue evidence="2">Whole</tissue>
    </source>
</reference>
<gene>
    <name evidence="2" type="ORF">RF55_16041</name>
</gene>
<proteinExistence type="predicted"/>
<dbReference type="GO" id="GO:0006508">
    <property type="term" value="P:proteolysis"/>
    <property type="evidence" value="ECO:0007669"/>
    <property type="project" value="UniProtKB-KW"/>
</dbReference>
<dbReference type="Proteomes" id="UP000036403">
    <property type="component" value="Unassembled WGS sequence"/>
</dbReference>
<dbReference type="GO" id="GO:0008233">
    <property type="term" value="F:peptidase activity"/>
    <property type="evidence" value="ECO:0007669"/>
    <property type="project" value="UniProtKB-KW"/>
</dbReference>
<keyword evidence="2" id="KW-0378">Hydrolase</keyword>
<dbReference type="Pfam" id="PF23094">
    <property type="entry name" value="MBTPS1_3rd"/>
    <property type="match status" value="1"/>
</dbReference>
<dbReference type="STRING" id="67767.A0A0J7MYC0"/>
<feature type="domain" description="MBTPS1 third" evidence="1">
    <location>
        <begin position="1"/>
        <end position="85"/>
    </location>
</feature>
<protein>
    <submittedName>
        <fullName evidence="2">Membrane-bound transcription factor site-1 protease</fullName>
    </submittedName>
</protein>
<sequence length="86" mass="9425">MWPYCTQAMYYTGMPTIVNVTIINGLGVAGNVVNLTWHPYAGNGNGERIDVAITYSDILWPWSGWLAVAITVPSTSHDWQGIVQGL</sequence>
<evidence type="ECO:0000313" key="3">
    <source>
        <dbReference type="Proteomes" id="UP000036403"/>
    </source>
</evidence>
<organism evidence="2 3">
    <name type="scientific">Lasius niger</name>
    <name type="common">Black garden ant</name>
    <dbReference type="NCBI Taxonomy" id="67767"/>
    <lineage>
        <taxon>Eukaryota</taxon>
        <taxon>Metazoa</taxon>
        <taxon>Ecdysozoa</taxon>
        <taxon>Arthropoda</taxon>
        <taxon>Hexapoda</taxon>
        <taxon>Insecta</taxon>
        <taxon>Pterygota</taxon>
        <taxon>Neoptera</taxon>
        <taxon>Endopterygota</taxon>
        <taxon>Hymenoptera</taxon>
        <taxon>Apocrita</taxon>
        <taxon>Aculeata</taxon>
        <taxon>Formicoidea</taxon>
        <taxon>Formicidae</taxon>
        <taxon>Formicinae</taxon>
        <taxon>Lasius</taxon>
        <taxon>Lasius</taxon>
    </lineage>
</organism>
<evidence type="ECO:0000313" key="2">
    <source>
        <dbReference type="EMBL" id="KMQ85425.1"/>
    </source>
</evidence>
<dbReference type="AlphaFoldDB" id="A0A0J7MYC0"/>
<keyword evidence="3" id="KW-1185">Reference proteome</keyword>